<dbReference type="GO" id="GO:0005615">
    <property type="term" value="C:extracellular space"/>
    <property type="evidence" value="ECO:0007669"/>
    <property type="project" value="TreeGrafter"/>
</dbReference>
<evidence type="ECO:0000313" key="10">
    <source>
        <dbReference type="EMBL" id="NWE17374.1"/>
    </source>
</evidence>
<comment type="caution">
    <text evidence="10">The sequence shown here is derived from an EMBL/GenBank/DDBJ whole genome shotgun (WGS) entry which is preliminary data.</text>
</comment>
<dbReference type="SUPFAM" id="SSF52058">
    <property type="entry name" value="L domain-like"/>
    <property type="match status" value="1"/>
</dbReference>
<dbReference type="RefSeq" id="WP_177079928.1">
    <property type="nucleotide sequence ID" value="NZ_JACARG010000081.1"/>
</dbReference>
<dbReference type="SMART" id="SM00369">
    <property type="entry name" value="LRR_TYP"/>
    <property type="match status" value="2"/>
</dbReference>
<dbReference type="Proteomes" id="UP000531950">
    <property type="component" value="Unassembled WGS sequence"/>
</dbReference>
<dbReference type="EC" id="2.3.2.27" evidence="2"/>
<keyword evidence="7" id="KW-0964">Secreted</keyword>
<organism evidence="10 11">
    <name type="scientific">Pseudomonas yamanorum</name>
    <dbReference type="NCBI Taxonomy" id="515393"/>
    <lineage>
        <taxon>Bacteria</taxon>
        <taxon>Pseudomonadati</taxon>
        <taxon>Pseudomonadota</taxon>
        <taxon>Gammaproteobacteria</taxon>
        <taxon>Pseudomonadales</taxon>
        <taxon>Pseudomonadaceae</taxon>
        <taxon>Pseudomonas</taxon>
    </lineage>
</organism>
<feature type="active site" description="Glycyl thioester intermediate" evidence="7">
    <location>
        <position position="1434"/>
    </location>
</feature>
<evidence type="ECO:0000256" key="3">
    <source>
        <dbReference type="ARBA" id="ARBA00022614"/>
    </source>
</evidence>
<dbReference type="InterPro" id="IPR050328">
    <property type="entry name" value="Dev_Immune_Receptor"/>
</dbReference>
<evidence type="ECO:0000256" key="4">
    <source>
        <dbReference type="ARBA" id="ARBA00022729"/>
    </source>
</evidence>
<feature type="compositionally biased region" description="Polar residues" evidence="8">
    <location>
        <begin position="1024"/>
        <end position="1034"/>
    </location>
</feature>
<keyword evidence="4" id="KW-0732">Signal</keyword>
<dbReference type="EMBL" id="JACARG010000081">
    <property type="protein sequence ID" value="NWE17374.1"/>
    <property type="molecule type" value="Genomic_DNA"/>
</dbReference>
<dbReference type="InterPro" id="IPR029487">
    <property type="entry name" value="NEL_dom"/>
</dbReference>
<protein>
    <recommendedName>
        <fullName evidence="2">RING-type E3 ubiquitin transferase</fullName>
        <ecNumber evidence="2">2.3.2.27</ecNumber>
    </recommendedName>
</protein>
<evidence type="ECO:0000256" key="5">
    <source>
        <dbReference type="ARBA" id="ARBA00022737"/>
    </source>
</evidence>
<evidence type="ECO:0000256" key="1">
    <source>
        <dbReference type="ARBA" id="ARBA00000900"/>
    </source>
</evidence>
<reference evidence="10 11" key="1">
    <citation type="submission" date="2020-04" db="EMBL/GenBank/DDBJ databases">
        <title>Molecular characterization of pseudomonads from Agaricus bisporus reveal novel blotch 2 pathogens in Western Europe.</title>
        <authorList>
            <person name="Taparia T."/>
            <person name="Krijger M."/>
            <person name="Haynes E."/>
            <person name="Elpinstone J.G."/>
            <person name="Noble R."/>
            <person name="Van Der Wolf J."/>
        </authorList>
    </citation>
    <scope>NUCLEOTIDE SEQUENCE [LARGE SCALE GENOMIC DNA]</scope>
    <source>
        <strain evidence="10 11">IPO3782</strain>
    </source>
</reference>
<evidence type="ECO:0000256" key="7">
    <source>
        <dbReference type="PROSITE-ProRule" id="PRU01398"/>
    </source>
</evidence>
<dbReference type="InterPro" id="IPR046673">
    <property type="entry name" value="ToxA_N"/>
</dbReference>
<dbReference type="Gene3D" id="3.80.10.10">
    <property type="entry name" value="Ribonuclease Inhibitor"/>
    <property type="match status" value="1"/>
</dbReference>
<evidence type="ECO:0000256" key="2">
    <source>
        <dbReference type="ARBA" id="ARBA00012483"/>
    </source>
</evidence>
<dbReference type="Pfam" id="PF20178">
    <property type="entry name" value="ToxA_N"/>
    <property type="match status" value="1"/>
</dbReference>
<keyword evidence="6" id="KW-0843">Virulence</keyword>
<dbReference type="InterPro" id="IPR001611">
    <property type="entry name" value="Leu-rich_rpt"/>
</dbReference>
<dbReference type="PROSITE" id="PS51450">
    <property type="entry name" value="LRR"/>
    <property type="match status" value="1"/>
</dbReference>
<evidence type="ECO:0000259" key="9">
    <source>
        <dbReference type="PROSITE" id="PS52053"/>
    </source>
</evidence>
<feature type="region of interest" description="Disordered" evidence="8">
    <location>
        <begin position="1003"/>
        <end position="1034"/>
    </location>
</feature>
<dbReference type="GO" id="GO:0016567">
    <property type="term" value="P:protein ubiquitination"/>
    <property type="evidence" value="ECO:0007669"/>
    <property type="project" value="InterPro"/>
</dbReference>
<sequence>MSDLPGADFQGTHYLLIKNTLPPWIKGAALDRVRALKTARPLNVAPTPALKTAIAEHWQNQSAVDQKFRDLNDVQTFAEPLLKSALAHYGEIDVRNTFLRLYSKAELAWWVHDSSNAVVSRTVSLLDAALHNFAASDSFVDYAFLSAEDARGQRDVLNLRHRTSGASLTADTFKTLCRQLNIGAHYQARLQEALGFNNAALARTVRDATIRSQKSALTVAAHLALIHGHVRPDAHQATLKLVAGQSDAHLDGRPLGAYTVHLMNSALSGIVLFCAPPGTEMPVGRLIVYVPEDPEHPLKEYPSPIAFVQELTRQLRDSPRYQRFFSQFVAQGERGHFFANLNARLSKVRWHQKAPTDPGPTWKDTPVSNPNLQFRLQHIADDYQNRSSNPGENDLWHYRFRITLNKVLNDAREIAVSTALADRHARWAWWDNLEKILSDILNVALLVATPFVPVLGELMLVYSAYQIADEVFTGIVDWAEGQRLEAFEHLMDVVDSVLQFAAFGAASTLGQATRLKLSSFVEGLKPVTTADGHTRLWNPDLTPYTLKNIALAADAKPDARGLYSHQDQLILPLDNQHVEVRQTDDNGQHRIRHPRRPDAYHPKVSFNGHGAFVHEAEQPRRWDSTLLMRRLGPRTQAFSDLELQQVRRISATDEDQLRGLYVYNRPPPPLLETTLKRHEAYHTAKTAAGTLRTGTPLPDDPSSAWFEQTVTELQGWPENAALQVFARTDLAGGSRTYTKPDATPSATLKISLGQVMSGQLPERVLGFLDEEAIRTLLGRDVPRAERVQALRDQLADYVQTQTDDIGQYVHQINQQSADPQVRLLQRQLPGLDPTLARTVLDTATHTERQTLSEQHVPLRLLNQAEELNFVQHANQAYAGLYPSWPLTPDTERMVLNTLKLHSDAFADLHLEVREQTPDGPLRCEAGPADAAQQRILVRKNNHGYELFDQAHQRLHTLDTLYESLLHAVTVPGQKPGQGAELKRWLMDKLHTLDERRRVLAQPPIRTTADTQTSRLLRGPVASRQAGTPQPASTPHTREVLQLLFPSLSEQRVEQFIDNVDARQMRSVLNLLTTEKQQLYHRLEVWKRTATAHPKDSRAFRQERAARHLLADKLYRCWEDRMAVHTAPWGNVQSGAELDLRGLLLPDMLPELTTGFEHVTSLTIADNRFGVLHEHFLKGFPSLRALDLGYNDLSRLPEAIGEMRFLRYLNLRDNRIMLPPSERQRLSHLRRLEHLQLQNNPLGTPPDISHLPNLRDLLLSHTQITLWPAGLFSHPRNRSFLLDLRGNAIEQVPECARGTPQAETVARTRLDRNTLDLEHRQRYESYRVAAGLDPNRTYEPKGDSSYWLEAMDPQLHEHRKTLWNALEQEHGSQGLFEVLKSLEREESVQTDEDQQRLAVNRPELTQRVWQLILAASVDSDLRDTLFKLSSFPGLCADGGAQIFNDMGIEVLATEARRYSLTDEERAGRLVTLAKGRAHMKHLGEVIQEDIAQRLRPENEGGQGLRLRSDVRDGVPGEVDEVEVYLAYQTSLAQKLDLPWLSDHMLYRLTADVPQSHIDEAYQTVLEMAQGDGLVNQMLLEPYWEQYLRDSHDGEYRDNEQRCTEQFLKLDELQDTQHQWARAQDPAQKELLSQSLKPLAETLEVPDRLVFSRQPMSDDLYNRLLNDLGYKEKEWMRRLTREALARATGLSNREAVASTRL</sequence>
<keyword evidence="7" id="KW-0833">Ubl conjugation pathway</keyword>
<keyword evidence="7" id="KW-0832">Ubl conjugation</keyword>
<comment type="similarity">
    <text evidence="7">Belongs to the LRR-containing bacterial E3 ligase family.</text>
</comment>
<keyword evidence="5" id="KW-0677">Repeat</keyword>
<evidence type="ECO:0000256" key="8">
    <source>
        <dbReference type="SAM" id="MobiDB-lite"/>
    </source>
</evidence>
<comment type="catalytic activity">
    <reaction evidence="1">
        <text>S-ubiquitinyl-[E2 ubiquitin-conjugating enzyme]-L-cysteine + [acceptor protein]-L-lysine = [E2 ubiquitin-conjugating enzyme]-L-cysteine + N(6)-ubiquitinyl-[acceptor protein]-L-lysine.</text>
        <dbReference type="EC" id="2.3.2.27"/>
    </reaction>
</comment>
<accession>A0A7Y8JT07</accession>
<name>A0A7Y8JT07_9PSED</name>
<dbReference type="PROSITE" id="PS52053">
    <property type="entry name" value="NEL"/>
    <property type="match status" value="1"/>
</dbReference>
<evidence type="ECO:0000256" key="6">
    <source>
        <dbReference type="ARBA" id="ARBA00023026"/>
    </source>
</evidence>
<proteinExistence type="inferred from homology"/>
<dbReference type="PANTHER" id="PTHR24373">
    <property type="entry name" value="SLIT RELATED LEUCINE-RICH REPEAT NEURONAL PROTEIN"/>
    <property type="match status" value="1"/>
</dbReference>
<dbReference type="InterPro" id="IPR032675">
    <property type="entry name" value="LRR_dom_sf"/>
</dbReference>
<dbReference type="GO" id="GO:0061630">
    <property type="term" value="F:ubiquitin protein ligase activity"/>
    <property type="evidence" value="ECO:0007669"/>
    <property type="project" value="UniProtKB-EC"/>
</dbReference>
<dbReference type="Pfam" id="PF13855">
    <property type="entry name" value="LRR_8"/>
    <property type="match status" value="1"/>
</dbReference>
<dbReference type="GO" id="GO:0031012">
    <property type="term" value="C:extracellular matrix"/>
    <property type="evidence" value="ECO:0007669"/>
    <property type="project" value="TreeGrafter"/>
</dbReference>
<comment type="PTM">
    <text evidence="7">Ubiquitinated in the presence of host E1 ubiquitin-activating enzyme, E2 ubiquitin-conjugating enzyme and ubiquitin.</text>
</comment>
<gene>
    <name evidence="10" type="ORF">HX822_30940</name>
</gene>
<keyword evidence="7" id="KW-0808">Transferase</keyword>
<feature type="domain" description="NEL" evidence="9">
    <location>
        <begin position="1338"/>
        <end position="1661"/>
    </location>
</feature>
<dbReference type="Pfam" id="PF14496">
    <property type="entry name" value="NEL"/>
    <property type="match status" value="1"/>
</dbReference>
<dbReference type="PANTHER" id="PTHR24373:SF397">
    <property type="entry name" value="IG-LIKE DOMAIN-CONTAINING PROTEIN"/>
    <property type="match status" value="1"/>
</dbReference>
<keyword evidence="7" id="KW-1035">Host cytoplasm</keyword>
<dbReference type="Gene3D" id="1.20.58.360">
    <property type="entry name" value="Shigella T3SS effector IpaH defines"/>
    <property type="match status" value="1"/>
</dbReference>
<keyword evidence="3" id="KW-0433">Leucine-rich repeat</keyword>
<evidence type="ECO:0000313" key="11">
    <source>
        <dbReference type="Proteomes" id="UP000531950"/>
    </source>
</evidence>
<dbReference type="InterPro" id="IPR003591">
    <property type="entry name" value="Leu-rich_rpt_typical-subtyp"/>
</dbReference>